<dbReference type="Proteomes" id="UP000094828">
    <property type="component" value="Unassembled WGS sequence"/>
</dbReference>
<dbReference type="InterPro" id="IPR013813">
    <property type="entry name" value="Endoribo_LPSP/chorism_mut-like"/>
</dbReference>
<dbReference type="STRING" id="1841610.A6X21_23205"/>
<dbReference type="PANTHER" id="PTHR43760">
    <property type="entry name" value="ENDORIBONUCLEASE-RELATED"/>
    <property type="match status" value="1"/>
</dbReference>
<reference evidence="2 3" key="1">
    <citation type="submission" date="2016-05" db="EMBL/GenBank/DDBJ databases">
        <title>Genomic and physiological characterization of Planctopirus sp. isolated from fresh water lake.</title>
        <authorList>
            <person name="Subhash Y."/>
            <person name="Ramana C."/>
        </authorList>
    </citation>
    <scope>NUCLEOTIDE SEQUENCE [LARGE SCALE GENOMIC DNA]</scope>
    <source>
        <strain evidence="2 3">JC280</strain>
    </source>
</reference>
<dbReference type="Gene3D" id="3.30.1330.40">
    <property type="entry name" value="RutC-like"/>
    <property type="match status" value="1"/>
</dbReference>
<dbReference type="Pfam" id="PF14588">
    <property type="entry name" value="YjgF_endoribonc"/>
    <property type="match status" value="1"/>
</dbReference>
<dbReference type="EMBL" id="LYDR01000095">
    <property type="protein sequence ID" value="ODA30962.1"/>
    <property type="molecule type" value="Genomic_DNA"/>
</dbReference>
<proteinExistence type="predicted"/>
<gene>
    <name evidence="2" type="ORF">A6X21_23205</name>
</gene>
<feature type="domain" description="Endoribonuclease L-PSP/chorismate mutase-like" evidence="1">
    <location>
        <begin position="16"/>
        <end position="142"/>
    </location>
</feature>
<accession>A0A1C3ECI8</accession>
<dbReference type="CDD" id="cd02199">
    <property type="entry name" value="YjgF_YER057c_UK114_like_1"/>
    <property type="match status" value="1"/>
</dbReference>
<evidence type="ECO:0000259" key="1">
    <source>
        <dbReference type="Pfam" id="PF14588"/>
    </source>
</evidence>
<protein>
    <recommendedName>
        <fullName evidence="1">Endoribonuclease L-PSP/chorismate mutase-like domain-containing protein</fullName>
    </recommendedName>
</protein>
<keyword evidence="3" id="KW-1185">Reference proteome</keyword>
<name>A0A1C3ECI8_9PLAN</name>
<dbReference type="SUPFAM" id="SSF55298">
    <property type="entry name" value="YjgF-like"/>
    <property type="match status" value="1"/>
</dbReference>
<evidence type="ECO:0000313" key="2">
    <source>
        <dbReference type="EMBL" id="ODA30962.1"/>
    </source>
</evidence>
<dbReference type="OrthoDB" id="9806350at2"/>
<evidence type="ECO:0000313" key="3">
    <source>
        <dbReference type="Proteomes" id="UP000094828"/>
    </source>
</evidence>
<dbReference type="RefSeq" id="WP_068848097.1">
    <property type="nucleotide sequence ID" value="NZ_LYDR01000095.1"/>
</dbReference>
<comment type="caution">
    <text evidence="2">The sequence shown here is derived from an EMBL/GenBank/DDBJ whole genome shotgun (WGS) entry which is preliminary data.</text>
</comment>
<organism evidence="2 3">
    <name type="scientific">Planctopirus hydrillae</name>
    <dbReference type="NCBI Taxonomy" id="1841610"/>
    <lineage>
        <taxon>Bacteria</taxon>
        <taxon>Pseudomonadati</taxon>
        <taxon>Planctomycetota</taxon>
        <taxon>Planctomycetia</taxon>
        <taxon>Planctomycetales</taxon>
        <taxon>Planctomycetaceae</taxon>
        <taxon>Planctopirus</taxon>
    </lineage>
</organism>
<dbReference type="AlphaFoldDB" id="A0A1C3ECI8"/>
<dbReference type="PANTHER" id="PTHR43760:SF1">
    <property type="entry name" value="ENDORIBONUCLEASE L-PSP_CHORISMATE MUTASE-LIKE DOMAIN-CONTAINING PROTEIN"/>
    <property type="match status" value="1"/>
</dbReference>
<sequence>MTESQETQTPSDIDRRIQELGLVLPPPPQPGGVYAPIVIVDRWLYVSGQGPRLADGSLIVGKVGVDLFETEAYSAARAVGLTMLSTLRHELGSLNRIERLVKTLGMVNCVSEFTNHPQVINGFSNLMVEIFGEVAGKGARSAVGMGSLPSNIPVEVEAVFLLKP</sequence>
<dbReference type="InterPro" id="IPR035959">
    <property type="entry name" value="RutC-like_sf"/>
</dbReference>